<dbReference type="Proteomes" id="UP000502608">
    <property type="component" value="Chromosome"/>
</dbReference>
<proteinExistence type="predicted"/>
<keyword evidence="1" id="KW-1133">Transmembrane helix</keyword>
<feature type="transmembrane region" description="Helical" evidence="1">
    <location>
        <begin position="99"/>
        <end position="122"/>
    </location>
</feature>
<sequence length="214" mass="23525">MKIYLTISLVLISLFLLIPGVSQPMLTMTGTIDKAQLVETGLDMFTDSLSDNARDNTRGMLDMAVSMFGLDKIEGEVEVFRKTRSILDTVNELYQSNNILVAALVGLFSIVIPALKLTLMLIASLPITSKIKQIINLIIGFVGKWSMADVFVVALIIVYMAGNASAGMGELLQTYANFEVGFYYFLAYCLFSIASHALFNMQQTQAKPQPISTN</sequence>
<dbReference type="RefSeq" id="WP_167679779.1">
    <property type="nucleotide sequence ID" value="NZ_CP050313.1"/>
</dbReference>
<dbReference type="AlphaFoldDB" id="A0A6G9QPA1"/>
<evidence type="ECO:0000313" key="2">
    <source>
        <dbReference type="EMBL" id="QIR15923.1"/>
    </source>
</evidence>
<name>A0A6G9QPA1_9GAMM</name>
<keyword evidence="1" id="KW-0812">Transmembrane</keyword>
<dbReference type="EMBL" id="CP050313">
    <property type="protein sequence ID" value="QIR15923.1"/>
    <property type="molecule type" value="Genomic_DNA"/>
</dbReference>
<gene>
    <name evidence="2" type="ORF">HBH39_16785</name>
</gene>
<dbReference type="Pfam" id="PF04403">
    <property type="entry name" value="PqiA"/>
    <property type="match status" value="1"/>
</dbReference>
<feature type="transmembrane region" description="Helical" evidence="1">
    <location>
        <begin position="181"/>
        <end position="199"/>
    </location>
</feature>
<accession>A0A6G9QPA1</accession>
<evidence type="ECO:0000313" key="3">
    <source>
        <dbReference type="Proteomes" id="UP000502608"/>
    </source>
</evidence>
<keyword evidence="3" id="KW-1185">Reference proteome</keyword>
<dbReference type="InterPro" id="IPR007498">
    <property type="entry name" value="PqiA-like"/>
</dbReference>
<dbReference type="KEGG" id="saes:HBH39_16785"/>
<protein>
    <submittedName>
        <fullName evidence="2">Paraquat-inducible protein A</fullName>
    </submittedName>
</protein>
<evidence type="ECO:0000256" key="1">
    <source>
        <dbReference type="SAM" id="Phobius"/>
    </source>
</evidence>
<feature type="transmembrane region" description="Helical" evidence="1">
    <location>
        <begin position="134"/>
        <end position="161"/>
    </location>
</feature>
<reference evidence="2 3" key="1">
    <citation type="submission" date="2020-03" db="EMBL/GenBank/DDBJ databases">
        <title>Complete genome sequence of Shewanella sp.</title>
        <authorList>
            <person name="Kim Y.-S."/>
            <person name="Kim S.-J."/>
            <person name="Jung H.-K."/>
            <person name="Kim K.-H."/>
        </authorList>
    </citation>
    <scope>NUCLEOTIDE SEQUENCE [LARGE SCALE GENOMIC DNA]</scope>
    <source>
        <strain evidence="2 3">PN3F2</strain>
    </source>
</reference>
<keyword evidence="1" id="KW-0472">Membrane</keyword>
<organism evidence="2 3">
    <name type="scientific">Shewanella aestuarii</name>
    <dbReference type="NCBI Taxonomy" id="1028752"/>
    <lineage>
        <taxon>Bacteria</taxon>
        <taxon>Pseudomonadati</taxon>
        <taxon>Pseudomonadota</taxon>
        <taxon>Gammaproteobacteria</taxon>
        <taxon>Alteromonadales</taxon>
        <taxon>Shewanellaceae</taxon>
        <taxon>Shewanella</taxon>
    </lineage>
</organism>